<sequence>MARIQERAEGHPPSPAPRLRAAGLRRRCAAAWRAVVADNWGSRSATWPDAHGAPDERGNRTVVTVDIFGRCRSYTESREARAARLYPYFTPFEGQDATVAQTADGDVLMCGSNNYLGLTSDPRVKAAAQAAIEEYGSSRTGSRLLNGNTPLHEELERELADFLGMPAALVFPTGYQANVGVIASLLSRHDVAILDREAHASVYDGCGMSRAKTRRFAHNDMDDLERQLAASPSDAGRLVVVDGVYSMAGDLCPLTEVVRLCRQYGARLLVDDAHGIGVLAEGRGTSAHFGVTDEVDLVTVTFSKSLASIGGAVLGPEDVIEYLRHHARSLIFSASATPANLAAAYAALRILRAQPWLCRQAVENASYVRRELTALGYEPFPSETPIVSVRLDGMQQTLRAWRNLLDRGVYVNAVVPPAASPRLRASFSTTHTPEQLKRVVAAFAEVRDLMPLEDR</sequence>
<evidence type="ECO:0000256" key="4">
    <source>
        <dbReference type="ARBA" id="ARBA00022898"/>
    </source>
</evidence>
<evidence type="ECO:0000256" key="5">
    <source>
        <dbReference type="ARBA" id="ARBA00047715"/>
    </source>
</evidence>
<dbReference type="SUPFAM" id="SSF53383">
    <property type="entry name" value="PLP-dependent transferases"/>
    <property type="match status" value="1"/>
</dbReference>
<evidence type="ECO:0000256" key="2">
    <source>
        <dbReference type="ARBA" id="ARBA00013187"/>
    </source>
</evidence>
<dbReference type="GO" id="GO:0008710">
    <property type="term" value="F:8-amino-7-oxononanoate synthase activity"/>
    <property type="evidence" value="ECO:0007669"/>
    <property type="project" value="UniProtKB-EC"/>
</dbReference>
<dbReference type="EC" id="2.3.1.47" evidence="2"/>
<evidence type="ECO:0000256" key="6">
    <source>
        <dbReference type="RuleBase" id="RU003693"/>
    </source>
</evidence>
<evidence type="ECO:0000256" key="3">
    <source>
        <dbReference type="ARBA" id="ARBA00022679"/>
    </source>
</evidence>
<proteinExistence type="inferred from homology"/>
<dbReference type="GO" id="GO:0008483">
    <property type="term" value="F:transaminase activity"/>
    <property type="evidence" value="ECO:0007669"/>
    <property type="project" value="UniProtKB-KW"/>
</dbReference>
<dbReference type="Gene3D" id="3.90.1150.10">
    <property type="entry name" value="Aspartate Aminotransferase, domain 1"/>
    <property type="match status" value="1"/>
</dbReference>
<feature type="domain" description="Aminotransferase class I/classII large" evidence="7">
    <location>
        <begin position="109"/>
        <end position="442"/>
    </location>
</feature>
<dbReference type="InterPro" id="IPR050087">
    <property type="entry name" value="AON_synthase_class-II"/>
</dbReference>
<dbReference type="PANTHER" id="PTHR13693">
    <property type="entry name" value="CLASS II AMINOTRANSFERASE/8-AMINO-7-OXONONANOATE SYNTHASE"/>
    <property type="match status" value="1"/>
</dbReference>
<dbReference type="InterPro" id="IPR015421">
    <property type="entry name" value="PyrdxlP-dep_Trfase_major"/>
</dbReference>
<comment type="catalytic activity">
    <reaction evidence="5">
        <text>6-carboxyhexanoyl-[ACP] + L-alanine + H(+) = (8S)-8-amino-7-oxononanoate + holo-[ACP] + CO2</text>
        <dbReference type="Rhea" id="RHEA:42288"/>
        <dbReference type="Rhea" id="RHEA-COMP:9685"/>
        <dbReference type="Rhea" id="RHEA-COMP:9955"/>
        <dbReference type="ChEBI" id="CHEBI:15378"/>
        <dbReference type="ChEBI" id="CHEBI:16526"/>
        <dbReference type="ChEBI" id="CHEBI:57972"/>
        <dbReference type="ChEBI" id="CHEBI:64479"/>
        <dbReference type="ChEBI" id="CHEBI:78846"/>
        <dbReference type="ChEBI" id="CHEBI:149468"/>
        <dbReference type="EC" id="2.3.1.47"/>
    </reaction>
</comment>
<gene>
    <name evidence="8" type="ORF">D2L64_09395</name>
</gene>
<dbReference type="InterPro" id="IPR001917">
    <property type="entry name" value="Aminotrans_II_pyridoxalP_BS"/>
</dbReference>
<dbReference type="OrthoDB" id="9807157at2"/>
<dbReference type="PANTHER" id="PTHR13693:SF3">
    <property type="entry name" value="LD36009P"/>
    <property type="match status" value="1"/>
</dbReference>
<dbReference type="InterPro" id="IPR015424">
    <property type="entry name" value="PyrdxlP-dep_Trfase"/>
</dbReference>
<dbReference type="InterPro" id="IPR015422">
    <property type="entry name" value="PyrdxlP-dep_Trfase_small"/>
</dbReference>
<organism evidence="8 9">
    <name type="scientific">Micromonospora radicis</name>
    <dbReference type="NCBI Taxonomy" id="1894971"/>
    <lineage>
        <taxon>Bacteria</taxon>
        <taxon>Bacillati</taxon>
        <taxon>Actinomycetota</taxon>
        <taxon>Actinomycetes</taxon>
        <taxon>Micromonosporales</taxon>
        <taxon>Micromonosporaceae</taxon>
        <taxon>Micromonospora</taxon>
    </lineage>
</organism>
<dbReference type="InterPro" id="IPR004839">
    <property type="entry name" value="Aminotransferase_I/II_large"/>
</dbReference>
<comment type="caution">
    <text evidence="8">The sequence shown here is derived from an EMBL/GenBank/DDBJ whole genome shotgun (WGS) entry which is preliminary data.</text>
</comment>
<evidence type="ECO:0000313" key="8">
    <source>
        <dbReference type="EMBL" id="RIV39080.1"/>
    </source>
</evidence>
<evidence type="ECO:0000256" key="1">
    <source>
        <dbReference type="ARBA" id="ARBA00001933"/>
    </source>
</evidence>
<dbReference type="AlphaFoldDB" id="A0A418MWH2"/>
<keyword evidence="8" id="KW-0032">Aminotransferase</keyword>
<comment type="similarity">
    <text evidence="6">Belongs to the class-II pyridoxal-phosphate-dependent aminotransferase family.</text>
</comment>
<keyword evidence="3 8" id="KW-0808">Transferase</keyword>
<keyword evidence="4 6" id="KW-0663">Pyridoxal phosphate</keyword>
<evidence type="ECO:0000313" key="9">
    <source>
        <dbReference type="Proteomes" id="UP000283832"/>
    </source>
</evidence>
<evidence type="ECO:0000259" key="7">
    <source>
        <dbReference type="Pfam" id="PF00155"/>
    </source>
</evidence>
<dbReference type="CDD" id="cd06454">
    <property type="entry name" value="KBL_like"/>
    <property type="match status" value="1"/>
</dbReference>
<name>A0A418MWH2_9ACTN</name>
<dbReference type="PROSITE" id="PS00599">
    <property type="entry name" value="AA_TRANSFER_CLASS_2"/>
    <property type="match status" value="1"/>
</dbReference>
<comment type="cofactor">
    <cofactor evidence="1 6">
        <name>pyridoxal 5'-phosphate</name>
        <dbReference type="ChEBI" id="CHEBI:597326"/>
    </cofactor>
</comment>
<keyword evidence="9" id="KW-1185">Reference proteome</keyword>
<dbReference type="Pfam" id="PF00155">
    <property type="entry name" value="Aminotran_1_2"/>
    <property type="match status" value="1"/>
</dbReference>
<reference evidence="8 9" key="1">
    <citation type="submission" date="2018-08" db="EMBL/GenBank/DDBJ databases">
        <title>Jishengella sp. nov., isolated from a root of Azadirachta indica A. Juss. var. siamensis Valenton.</title>
        <authorList>
            <person name="Kuncharoen N."/>
            <person name="Tanasupawat S."/>
            <person name="Kudo T."/>
            <person name="Ohkuma M."/>
        </authorList>
    </citation>
    <scope>NUCLEOTIDE SEQUENCE [LARGE SCALE GENOMIC DNA]</scope>
    <source>
        <strain evidence="8 9">AZ1-13</strain>
    </source>
</reference>
<dbReference type="EMBL" id="QXEC01000007">
    <property type="protein sequence ID" value="RIV39080.1"/>
    <property type="molecule type" value="Genomic_DNA"/>
</dbReference>
<protein>
    <recommendedName>
        <fullName evidence="2">8-amino-7-oxononanoate synthase</fullName>
        <ecNumber evidence="2">2.3.1.47</ecNumber>
    </recommendedName>
</protein>
<accession>A0A418MWH2</accession>
<dbReference type="Proteomes" id="UP000283832">
    <property type="component" value="Unassembled WGS sequence"/>
</dbReference>
<dbReference type="GO" id="GO:0030170">
    <property type="term" value="F:pyridoxal phosphate binding"/>
    <property type="evidence" value="ECO:0007669"/>
    <property type="project" value="InterPro"/>
</dbReference>
<dbReference type="Gene3D" id="3.40.640.10">
    <property type="entry name" value="Type I PLP-dependent aspartate aminotransferase-like (Major domain)"/>
    <property type="match status" value="1"/>
</dbReference>